<sequence length="442" mass="50583">MASENAPQIDSENPTGTMGGHLIKIQVGRLQELLDSPAEAKQWDRCCIYRVPPHLCRLNKELFRPTLVSTGPYHHGEPHLKPMEEHKFRAMRQFLERSGRTLSDLKRALEDDVSKLMDSYEELDAEWSEEAKFLELMILDGCFILEFNRVSNIPTAGGYSDSDPVFGIYGACTRSKPLFLDILLLENQVPFLLLEKLLAIENRITVDAVQYLDDFFPVFPRVYELYKEEKPAHLLDLFRTKIIGRLSRKSPPNFAVLETKPASAYSKAGIEFRESHTATISGFKLENNVLELPTYPLHIEETMRANLEVYETLHGLGGLEIHSYFRIMGGLLQSVEDVRLLGIDSSIQAEMIVNSLKVLHDGIGSFAEVESDLVPVVLRLNRYYRESGDRWKRRIREWGCNLRETYFKNPWTVMSLLGALLVISFTVVQTVFTTLSYYNIRG</sequence>
<evidence type="ECO:0000313" key="2">
    <source>
        <dbReference type="EMBL" id="KAG9445834.1"/>
    </source>
</evidence>
<dbReference type="Pfam" id="PF03140">
    <property type="entry name" value="DUF247"/>
    <property type="match status" value="1"/>
</dbReference>
<name>A0AAV7EAU5_ARIFI</name>
<evidence type="ECO:0000313" key="3">
    <source>
        <dbReference type="Proteomes" id="UP000825729"/>
    </source>
</evidence>
<dbReference type="AlphaFoldDB" id="A0AAV7EAU5"/>
<comment type="caution">
    <text evidence="2">The sequence shown here is derived from an EMBL/GenBank/DDBJ whole genome shotgun (WGS) entry which is preliminary data.</text>
</comment>
<organism evidence="2 3">
    <name type="scientific">Aristolochia fimbriata</name>
    <name type="common">White veined hardy Dutchman's pipe vine</name>
    <dbReference type="NCBI Taxonomy" id="158543"/>
    <lineage>
        <taxon>Eukaryota</taxon>
        <taxon>Viridiplantae</taxon>
        <taxon>Streptophyta</taxon>
        <taxon>Embryophyta</taxon>
        <taxon>Tracheophyta</taxon>
        <taxon>Spermatophyta</taxon>
        <taxon>Magnoliopsida</taxon>
        <taxon>Magnoliidae</taxon>
        <taxon>Piperales</taxon>
        <taxon>Aristolochiaceae</taxon>
        <taxon>Aristolochia</taxon>
    </lineage>
</organism>
<proteinExistence type="predicted"/>
<accession>A0AAV7EAU5</accession>
<dbReference type="EMBL" id="JAINDJ010000005">
    <property type="protein sequence ID" value="KAG9445834.1"/>
    <property type="molecule type" value="Genomic_DNA"/>
</dbReference>
<dbReference type="Proteomes" id="UP000825729">
    <property type="component" value="Unassembled WGS sequence"/>
</dbReference>
<keyword evidence="3" id="KW-1185">Reference proteome</keyword>
<keyword evidence="1" id="KW-1133">Transmembrane helix</keyword>
<dbReference type="PANTHER" id="PTHR31170:SF18">
    <property type="entry name" value="(WILD MALAYSIAN BANANA) HYPOTHETICAL PROTEIN"/>
    <property type="match status" value="1"/>
</dbReference>
<evidence type="ECO:0000256" key="1">
    <source>
        <dbReference type="SAM" id="Phobius"/>
    </source>
</evidence>
<feature type="transmembrane region" description="Helical" evidence="1">
    <location>
        <begin position="411"/>
        <end position="438"/>
    </location>
</feature>
<dbReference type="InterPro" id="IPR004158">
    <property type="entry name" value="DUF247_pln"/>
</dbReference>
<protein>
    <submittedName>
        <fullName evidence="2">Uncharacterized protein</fullName>
    </submittedName>
</protein>
<reference evidence="2 3" key="1">
    <citation type="submission" date="2021-07" db="EMBL/GenBank/DDBJ databases">
        <title>The Aristolochia fimbriata genome: insights into angiosperm evolution, floral development and chemical biosynthesis.</title>
        <authorList>
            <person name="Jiao Y."/>
        </authorList>
    </citation>
    <scope>NUCLEOTIDE SEQUENCE [LARGE SCALE GENOMIC DNA]</scope>
    <source>
        <strain evidence="2">IBCAS-2021</strain>
        <tissue evidence="2">Leaf</tissue>
    </source>
</reference>
<gene>
    <name evidence="2" type="ORF">H6P81_011962</name>
</gene>
<dbReference type="PANTHER" id="PTHR31170">
    <property type="entry name" value="BNAC04G53230D PROTEIN"/>
    <property type="match status" value="1"/>
</dbReference>
<keyword evidence="1" id="KW-0812">Transmembrane</keyword>
<keyword evidence="1" id="KW-0472">Membrane</keyword>